<evidence type="ECO:0000313" key="1">
    <source>
        <dbReference type="EMBL" id="PWR74206.1"/>
    </source>
</evidence>
<dbReference type="Proteomes" id="UP000245657">
    <property type="component" value="Unassembled WGS sequence"/>
</dbReference>
<proteinExistence type="predicted"/>
<dbReference type="GeneID" id="97549584"/>
<name>A0A2V2N974_9EURY</name>
<protein>
    <submittedName>
        <fullName evidence="1">Uncharacterized protein</fullName>
    </submittedName>
</protein>
<gene>
    <name evidence="1" type="ORF">DK846_03390</name>
</gene>
<reference evidence="1 2" key="1">
    <citation type="submission" date="2018-05" db="EMBL/GenBank/DDBJ databases">
        <title>Draft genome of Methanospirillum lacunae Ki8-1.</title>
        <authorList>
            <person name="Dueholm M.S."/>
            <person name="Nielsen P.H."/>
            <person name="Bakmann L.F."/>
            <person name="Otzen D.E."/>
        </authorList>
    </citation>
    <scope>NUCLEOTIDE SEQUENCE [LARGE SCALE GENOMIC DNA]</scope>
    <source>
        <strain evidence="1 2">Ki8-1</strain>
    </source>
</reference>
<organism evidence="1 2">
    <name type="scientific">Methanospirillum lacunae</name>
    <dbReference type="NCBI Taxonomy" id="668570"/>
    <lineage>
        <taxon>Archaea</taxon>
        <taxon>Methanobacteriati</taxon>
        <taxon>Methanobacteriota</taxon>
        <taxon>Stenosarchaea group</taxon>
        <taxon>Methanomicrobia</taxon>
        <taxon>Methanomicrobiales</taxon>
        <taxon>Methanospirillaceae</taxon>
        <taxon>Methanospirillum</taxon>
    </lineage>
</organism>
<dbReference type="EMBL" id="QGMY01000002">
    <property type="protein sequence ID" value="PWR74206.1"/>
    <property type="molecule type" value="Genomic_DNA"/>
</dbReference>
<comment type="caution">
    <text evidence="1">The sequence shown here is derived from an EMBL/GenBank/DDBJ whole genome shotgun (WGS) entry which is preliminary data.</text>
</comment>
<dbReference type="RefSeq" id="WP_109967485.1">
    <property type="nucleotide sequence ID" value="NZ_CP176093.1"/>
</dbReference>
<accession>A0A2V2N974</accession>
<evidence type="ECO:0000313" key="2">
    <source>
        <dbReference type="Proteomes" id="UP000245657"/>
    </source>
</evidence>
<keyword evidence="2" id="KW-1185">Reference proteome</keyword>
<dbReference type="AlphaFoldDB" id="A0A2V2N974"/>
<sequence>MSRSEDRICPFISSGTALVTCLGKRCTACRSVITGEDRFMICLLIDRELYDSVEVDDAWI</sequence>